<feature type="compositionally biased region" description="Basic and acidic residues" evidence="1">
    <location>
        <begin position="45"/>
        <end position="66"/>
    </location>
</feature>
<feature type="region of interest" description="Disordered" evidence="1">
    <location>
        <begin position="29"/>
        <end position="86"/>
    </location>
</feature>
<dbReference type="RefSeq" id="WP_265418125.1">
    <property type="nucleotide sequence ID" value="NZ_CP093443.1"/>
</dbReference>
<feature type="compositionally biased region" description="Polar residues" evidence="1">
    <location>
        <begin position="70"/>
        <end position="79"/>
    </location>
</feature>
<dbReference type="Proteomes" id="UP001064879">
    <property type="component" value="Chromosome"/>
</dbReference>
<name>A0ABY5SNM9_9MICO</name>
<dbReference type="EMBL" id="CP093443">
    <property type="protein sequence ID" value="UVI35501.1"/>
    <property type="molecule type" value="Genomic_DNA"/>
</dbReference>
<gene>
    <name evidence="2" type="ORF">L1F31_15460</name>
</gene>
<keyword evidence="3" id="KW-1185">Reference proteome</keyword>
<organism evidence="2 3">
    <name type="scientific">Brevibacterium spongiae</name>
    <dbReference type="NCBI Taxonomy" id="2909672"/>
    <lineage>
        <taxon>Bacteria</taxon>
        <taxon>Bacillati</taxon>
        <taxon>Actinomycetota</taxon>
        <taxon>Actinomycetes</taxon>
        <taxon>Micrococcales</taxon>
        <taxon>Brevibacteriaceae</taxon>
        <taxon>Brevibacterium</taxon>
    </lineage>
</organism>
<evidence type="ECO:0008006" key="4">
    <source>
        <dbReference type="Google" id="ProtNLM"/>
    </source>
</evidence>
<evidence type="ECO:0000313" key="3">
    <source>
        <dbReference type="Proteomes" id="UP001064879"/>
    </source>
</evidence>
<protein>
    <recommendedName>
        <fullName evidence="4">Ketopantoate reductase N-terminal domain-containing protein</fullName>
    </recommendedName>
</protein>
<accession>A0ABY5SNM9</accession>
<sequence>MRVLFQGAGAISLAGAALFTDSHDVAVVSRTGKDEPRAAYPRRVSRLDPTDSNDSHGDCGAARRDPGLTPESTARTPGTSERPVNREWTVTRVAATRRVTITDWNSALEAGPWDLIILSTRPGDLDSATASAIREISPTYLAITSQVDGDLERAQTEFPDTEAVIFAPAFLSERLEPGTVPHGREVSYWAPLCAPRFLVAGRGGTVRSLVTGLGRLIVPVPLAAVLMPPAVFIPFVAELSIRGGDWAALKTHLERPSRAAAEAVQSRLGVRLPVFRRLARGVLEVLEAIVPIDITDYAGRHFARHSGQTLDMLAGWAATKRPTPVLDEQIASLNALR</sequence>
<evidence type="ECO:0000313" key="2">
    <source>
        <dbReference type="EMBL" id="UVI35501.1"/>
    </source>
</evidence>
<evidence type="ECO:0000256" key="1">
    <source>
        <dbReference type="SAM" id="MobiDB-lite"/>
    </source>
</evidence>
<reference evidence="2" key="1">
    <citation type="submission" date="2022-03" db="EMBL/GenBank/DDBJ databases">
        <title>Brevibacterium spongiae sp. nov., isolated from marine sponge.</title>
        <authorList>
            <person name="Li Z."/>
            <person name="Zhang M."/>
        </authorList>
    </citation>
    <scope>NUCLEOTIDE SEQUENCE</scope>
    <source>
        <strain evidence="2">WHS-Z9</strain>
    </source>
</reference>
<proteinExistence type="predicted"/>